<dbReference type="EMBL" id="FNLM01000034">
    <property type="protein sequence ID" value="SDU32855.1"/>
    <property type="molecule type" value="Genomic_DNA"/>
</dbReference>
<feature type="transmembrane region" description="Helical" evidence="1">
    <location>
        <begin position="20"/>
        <end position="39"/>
    </location>
</feature>
<dbReference type="STRING" id="158898.SAMN04488548_134546"/>
<gene>
    <name evidence="3" type="ORF">SAMN04488548_134546</name>
</gene>
<sequence>MTSPRWDLVYRPRKLPRWAIAAAVVIMAIHITFGLLLTIEDVGVRNLGGSDQVAIILIGVLFTGVALLFTRPRLRVGPEGVEVRNLVPTRLFTWDQVLGLTYPEKGYGAWLLFPSDEHITVLAVQAGDGPQAVEAMARFRELEERYRGTVRPAN</sequence>
<protein>
    <submittedName>
        <fullName evidence="3">PH domain-containing protein</fullName>
    </submittedName>
</protein>
<dbReference type="Pfam" id="PF10756">
    <property type="entry name" value="bPH_6"/>
    <property type="match status" value="1"/>
</dbReference>
<dbReference type="InterPro" id="IPR019692">
    <property type="entry name" value="CFP-6_PH"/>
</dbReference>
<name>A0A1H2HLZ7_9ACTN</name>
<feature type="domain" description="Low molecular weight protein antigen 6 PH" evidence="2">
    <location>
        <begin position="71"/>
        <end position="140"/>
    </location>
</feature>
<keyword evidence="1" id="KW-0812">Transmembrane</keyword>
<reference evidence="3 4" key="1">
    <citation type="submission" date="2016-10" db="EMBL/GenBank/DDBJ databases">
        <authorList>
            <person name="de Groot N.N."/>
        </authorList>
    </citation>
    <scope>NUCLEOTIDE SEQUENCE [LARGE SCALE GENOMIC DNA]</scope>
    <source>
        <strain evidence="3 4">DSM 44215</strain>
    </source>
</reference>
<dbReference type="RefSeq" id="WP_074849020.1">
    <property type="nucleotide sequence ID" value="NZ_FNLM01000034.1"/>
</dbReference>
<dbReference type="Proteomes" id="UP000183180">
    <property type="component" value="Unassembled WGS sequence"/>
</dbReference>
<evidence type="ECO:0000313" key="4">
    <source>
        <dbReference type="Proteomes" id="UP000183180"/>
    </source>
</evidence>
<accession>A0A1H2HLZ7</accession>
<keyword evidence="1" id="KW-1133">Transmembrane helix</keyword>
<proteinExistence type="predicted"/>
<organism evidence="3 4">
    <name type="scientific">Gordonia westfalica</name>
    <dbReference type="NCBI Taxonomy" id="158898"/>
    <lineage>
        <taxon>Bacteria</taxon>
        <taxon>Bacillati</taxon>
        <taxon>Actinomycetota</taxon>
        <taxon>Actinomycetes</taxon>
        <taxon>Mycobacteriales</taxon>
        <taxon>Gordoniaceae</taxon>
        <taxon>Gordonia</taxon>
    </lineage>
</organism>
<evidence type="ECO:0000313" key="3">
    <source>
        <dbReference type="EMBL" id="SDU32855.1"/>
    </source>
</evidence>
<dbReference type="AlphaFoldDB" id="A0A1H2HLZ7"/>
<feature type="transmembrane region" description="Helical" evidence="1">
    <location>
        <begin position="51"/>
        <end position="69"/>
    </location>
</feature>
<dbReference type="OrthoDB" id="5191452at2"/>
<evidence type="ECO:0000259" key="2">
    <source>
        <dbReference type="Pfam" id="PF10756"/>
    </source>
</evidence>
<keyword evidence="1" id="KW-0472">Membrane</keyword>
<evidence type="ECO:0000256" key="1">
    <source>
        <dbReference type="SAM" id="Phobius"/>
    </source>
</evidence>